<protein>
    <submittedName>
        <fullName evidence="3">Uncharacterized protein</fullName>
    </submittedName>
</protein>
<dbReference type="RefSeq" id="WP_130019191.1">
    <property type="nucleotide sequence ID" value="NZ_SEWF01000002.1"/>
</dbReference>
<feature type="region of interest" description="Disordered" evidence="1">
    <location>
        <begin position="214"/>
        <end position="242"/>
    </location>
</feature>
<feature type="compositionally biased region" description="Basic and acidic residues" evidence="1">
    <location>
        <begin position="224"/>
        <end position="233"/>
    </location>
</feature>
<dbReference type="Proteomes" id="UP000293162">
    <property type="component" value="Unassembled WGS sequence"/>
</dbReference>
<dbReference type="OrthoDB" id="941837at2"/>
<gene>
    <name evidence="3" type="ORF">EWM59_01590</name>
</gene>
<reference evidence="3 4" key="1">
    <citation type="submission" date="2019-02" db="EMBL/GenBank/DDBJ databases">
        <title>Bacterial novel species Emticicia sp. 17J42-9 isolated from soil.</title>
        <authorList>
            <person name="Jung H.-Y."/>
        </authorList>
    </citation>
    <scope>NUCLEOTIDE SEQUENCE [LARGE SCALE GENOMIC DNA]</scope>
    <source>
        <strain evidence="3 4">17J42-9</strain>
    </source>
</reference>
<keyword evidence="2" id="KW-0472">Membrane</keyword>
<evidence type="ECO:0000256" key="2">
    <source>
        <dbReference type="SAM" id="Phobius"/>
    </source>
</evidence>
<sequence length="263" mass="29907">MQAEEFYSKIRENLDNSDFTPEWSKSEVWQRIEQKEEKKMTPFWWGAVAASIVMVSLFGGYLLIENRNTITGNPNVKNQVATTSAQPVMTITPTATPLPEPPENTASNTSARPVQKRVIQPVEEVEPQAITENEVPNEEFDNMVTTEGGEQEFSYNNVTSRNEPAFVRPVIFDAPIIFRPNKVAEKPAVAPAKRERVAILEIPEDHEDYVIAPKEKKKKRHERLAKQEQKTPEATDPNKPNKIWAFVKQSFKNETMPADSTIK</sequence>
<organism evidence="3 4">
    <name type="scientific">Emticicia agri</name>
    <dbReference type="NCBI Taxonomy" id="2492393"/>
    <lineage>
        <taxon>Bacteria</taxon>
        <taxon>Pseudomonadati</taxon>
        <taxon>Bacteroidota</taxon>
        <taxon>Cytophagia</taxon>
        <taxon>Cytophagales</taxon>
        <taxon>Leadbetterellaceae</taxon>
        <taxon>Emticicia</taxon>
    </lineage>
</organism>
<evidence type="ECO:0000313" key="3">
    <source>
        <dbReference type="EMBL" id="RYU97409.1"/>
    </source>
</evidence>
<name>A0A4Q5M5H9_9BACT</name>
<feature type="transmembrane region" description="Helical" evidence="2">
    <location>
        <begin position="43"/>
        <end position="64"/>
    </location>
</feature>
<keyword evidence="2" id="KW-1133">Transmembrane helix</keyword>
<accession>A0A4Q5M5H9</accession>
<evidence type="ECO:0000313" key="4">
    <source>
        <dbReference type="Proteomes" id="UP000293162"/>
    </source>
</evidence>
<evidence type="ECO:0000256" key="1">
    <source>
        <dbReference type="SAM" id="MobiDB-lite"/>
    </source>
</evidence>
<keyword evidence="2" id="KW-0812">Transmembrane</keyword>
<dbReference type="AlphaFoldDB" id="A0A4Q5M5H9"/>
<comment type="caution">
    <text evidence="3">The sequence shown here is derived from an EMBL/GenBank/DDBJ whole genome shotgun (WGS) entry which is preliminary data.</text>
</comment>
<proteinExistence type="predicted"/>
<dbReference type="EMBL" id="SEWF01000002">
    <property type="protein sequence ID" value="RYU97409.1"/>
    <property type="molecule type" value="Genomic_DNA"/>
</dbReference>
<keyword evidence="4" id="KW-1185">Reference proteome</keyword>
<feature type="region of interest" description="Disordered" evidence="1">
    <location>
        <begin position="92"/>
        <end position="114"/>
    </location>
</feature>